<dbReference type="EMBL" id="VFPA01000001">
    <property type="protein sequence ID" value="TQM13671.1"/>
    <property type="molecule type" value="Genomic_DNA"/>
</dbReference>
<evidence type="ECO:0000256" key="5">
    <source>
        <dbReference type="SAM" id="MobiDB-lite"/>
    </source>
</evidence>
<evidence type="ECO:0000313" key="6">
    <source>
        <dbReference type="EMBL" id="TQM13671.1"/>
    </source>
</evidence>
<dbReference type="PANTHER" id="PTHR42708:SF1">
    <property type="entry name" value="GLIDING MOTILITY PROTEIN MGLA"/>
    <property type="match status" value="1"/>
</dbReference>
<dbReference type="PANTHER" id="PTHR42708">
    <property type="entry name" value="ATP/GTP-BINDING PROTEIN-RELATED"/>
    <property type="match status" value="1"/>
</dbReference>
<evidence type="ECO:0008006" key="8">
    <source>
        <dbReference type="Google" id="ProtNLM"/>
    </source>
</evidence>
<accession>A0A543DWH8</accession>
<name>A0A543DWH8_9PSEU</name>
<dbReference type="InterPro" id="IPR052705">
    <property type="entry name" value="Gliding_Motility_GTPase"/>
</dbReference>
<dbReference type="InterPro" id="IPR027417">
    <property type="entry name" value="P-loop_NTPase"/>
</dbReference>
<dbReference type="GO" id="GO:0016787">
    <property type="term" value="F:hydrolase activity"/>
    <property type="evidence" value="ECO:0007669"/>
    <property type="project" value="UniProtKB-KW"/>
</dbReference>
<comment type="caution">
    <text evidence="6">The sequence shown here is derived from an EMBL/GenBank/DDBJ whole genome shotgun (WGS) entry which is preliminary data.</text>
</comment>
<evidence type="ECO:0000256" key="4">
    <source>
        <dbReference type="ARBA" id="ARBA00023134"/>
    </source>
</evidence>
<evidence type="ECO:0000256" key="1">
    <source>
        <dbReference type="ARBA" id="ARBA00005290"/>
    </source>
</evidence>
<evidence type="ECO:0000256" key="3">
    <source>
        <dbReference type="ARBA" id="ARBA00022801"/>
    </source>
</evidence>
<proteinExistence type="inferred from homology"/>
<evidence type="ECO:0000256" key="2">
    <source>
        <dbReference type="ARBA" id="ARBA00022741"/>
    </source>
</evidence>
<reference evidence="6 7" key="1">
    <citation type="submission" date="2019-06" db="EMBL/GenBank/DDBJ databases">
        <title>Sequencing the genomes of 1000 actinobacteria strains.</title>
        <authorList>
            <person name="Klenk H.-P."/>
        </authorList>
    </citation>
    <scope>NUCLEOTIDE SEQUENCE [LARGE SCALE GENOMIC DNA]</scope>
    <source>
        <strain evidence="6 7">DSM 45301</strain>
    </source>
</reference>
<dbReference type="GO" id="GO:0005525">
    <property type="term" value="F:GTP binding"/>
    <property type="evidence" value="ECO:0007669"/>
    <property type="project" value="UniProtKB-KW"/>
</dbReference>
<dbReference type="Gene3D" id="3.40.50.300">
    <property type="entry name" value="P-loop containing nucleotide triphosphate hydrolases"/>
    <property type="match status" value="1"/>
</dbReference>
<dbReference type="Proteomes" id="UP000315677">
    <property type="component" value="Unassembled WGS sequence"/>
</dbReference>
<dbReference type="Pfam" id="PF03029">
    <property type="entry name" value="ATP_bind_1"/>
    <property type="match status" value="1"/>
</dbReference>
<gene>
    <name evidence="6" type="ORF">FB558_0424</name>
</gene>
<dbReference type="AlphaFoldDB" id="A0A543DWH8"/>
<dbReference type="RefSeq" id="WP_142047574.1">
    <property type="nucleotide sequence ID" value="NZ_VFPA01000001.1"/>
</dbReference>
<dbReference type="SUPFAM" id="SSF52540">
    <property type="entry name" value="P-loop containing nucleoside triphosphate hydrolases"/>
    <property type="match status" value="1"/>
</dbReference>
<keyword evidence="2" id="KW-0547">Nucleotide-binding</keyword>
<feature type="region of interest" description="Disordered" evidence="5">
    <location>
        <begin position="1"/>
        <end position="26"/>
    </location>
</feature>
<sequence length="220" mass="23536">MDSSGYGPEPQAVTSRAGADEEGSDPDGLLTVSAKIVVAGGFGVGKTTFVGSVSEVPPLNTEAWMTEAGTGVDEPVEAGKSTTTVAMDFGRITLQPDLLLYLFGTPGQPRFWFLWDDLTRGALGAVVLVDTRRLDQSFAAINYFENDSDLPFVVAVNRFHGDLHHDLDDVRDALALPADVPLITCDARERGSTVEALRRVVTHVMSLGEITPPGRVRAHA</sequence>
<keyword evidence="7" id="KW-1185">Reference proteome</keyword>
<organism evidence="6 7">
    <name type="scientific">Pseudonocardia kunmingensis</name>
    <dbReference type="NCBI Taxonomy" id="630975"/>
    <lineage>
        <taxon>Bacteria</taxon>
        <taxon>Bacillati</taxon>
        <taxon>Actinomycetota</taxon>
        <taxon>Actinomycetes</taxon>
        <taxon>Pseudonocardiales</taxon>
        <taxon>Pseudonocardiaceae</taxon>
        <taxon>Pseudonocardia</taxon>
    </lineage>
</organism>
<evidence type="ECO:0000313" key="7">
    <source>
        <dbReference type="Proteomes" id="UP000315677"/>
    </source>
</evidence>
<keyword evidence="3" id="KW-0378">Hydrolase</keyword>
<dbReference type="CDD" id="cd00882">
    <property type="entry name" value="Ras_like_GTPase"/>
    <property type="match status" value="1"/>
</dbReference>
<dbReference type="OrthoDB" id="3371691at2"/>
<protein>
    <recommendedName>
        <fullName evidence="8">Signal recognition particle receptor subunit beta</fullName>
    </recommendedName>
</protein>
<comment type="similarity">
    <text evidence="1">Belongs to the GPN-loop GTPase family.</text>
</comment>
<keyword evidence="4" id="KW-0342">GTP-binding</keyword>
<dbReference type="InterPro" id="IPR004130">
    <property type="entry name" value="Gpn"/>
</dbReference>